<comment type="caution">
    <text evidence="1">The sequence shown here is derived from an EMBL/GenBank/DDBJ whole genome shotgun (WGS) entry which is preliminary data.</text>
</comment>
<evidence type="ECO:0000313" key="2">
    <source>
        <dbReference type="EMBL" id="KAA1121364.1"/>
    </source>
</evidence>
<keyword evidence="3" id="KW-1185">Reference proteome</keyword>
<dbReference type="EMBL" id="VSWC01000079">
    <property type="protein sequence ID" value="KAA1095101.1"/>
    <property type="molecule type" value="Genomic_DNA"/>
</dbReference>
<sequence>MFPKDDGPDLVNTANQLLHSGNHQEVPITLPTGWRTQDAPKVISHIPRIHYGGTFKVWFRKKGRNKLRKQLAKVLIRNSTGFYAGSCKDW</sequence>
<dbReference type="Proteomes" id="UP000325313">
    <property type="component" value="Unassembled WGS sequence"/>
</dbReference>
<dbReference type="Proteomes" id="UP000324748">
    <property type="component" value="Unassembled WGS sequence"/>
</dbReference>
<accession>A0A5B0P0Q9</accession>
<evidence type="ECO:0000313" key="4">
    <source>
        <dbReference type="Proteomes" id="UP000325313"/>
    </source>
</evidence>
<gene>
    <name evidence="1" type="ORF">PGT21_035553</name>
    <name evidence="2" type="ORF">PGTUg99_015762</name>
</gene>
<dbReference type="EMBL" id="VDEP01000238">
    <property type="protein sequence ID" value="KAA1121364.1"/>
    <property type="molecule type" value="Genomic_DNA"/>
</dbReference>
<evidence type="ECO:0000313" key="1">
    <source>
        <dbReference type="EMBL" id="KAA1095101.1"/>
    </source>
</evidence>
<organism evidence="1 3">
    <name type="scientific">Puccinia graminis f. sp. tritici</name>
    <dbReference type="NCBI Taxonomy" id="56615"/>
    <lineage>
        <taxon>Eukaryota</taxon>
        <taxon>Fungi</taxon>
        <taxon>Dikarya</taxon>
        <taxon>Basidiomycota</taxon>
        <taxon>Pucciniomycotina</taxon>
        <taxon>Pucciniomycetes</taxon>
        <taxon>Pucciniales</taxon>
        <taxon>Pucciniaceae</taxon>
        <taxon>Puccinia</taxon>
    </lineage>
</organism>
<proteinExistence type="predicted"/>
<protein>
    <submittedName>
        <fullName evidence="1">Uncharacterized protein</fullName>
    </submittedName>
</protein>
<name>A0A5B0P0Q9_PUCGR</name>
<dbReference type="AlphaFoldDB" id="A0A5B0P0Q9"/>
<reference evidence="3 4" key="1">
    <citation type="submission" date="2019-05" db="EMBL/GenBank/DDBJ databases">
        <title>Emergence of the Ug99 lineage of the wheat stem rust pathogen through somatic hybridization.</title>
        <authorList>
            <person name="Li F."/>
            <person name="Upadhyaya N.M."/>
            <person name="Sperschneider J."/>
            <person name="Matny O."/>
            <person name="Nguyen-Phuc H."/>
            <person name="Mago R."/>
            <person name="Raley C."/>
            <person name="Miller M.E."/>
            <person name="Silverstein K.A.T."/>
            <person name="Henningsen E."/>
            <person name="Hirsch C.D."/>
            <person name="Visser B."/>
            <person name="Pretorius Z.A."/>
            <person name="Steffenson B.J."/>
            <person name="Schwessinger B."/>
            <person name="Dodds P.N."/>
            <person name="Figueroa M."/>
        </authorList>
    </citation>
    <scope>NUCLEOTIDE SEQUENCE [LARGE SCALE GENOMIC DNA]</scope>
    <source>
        <strain evidence="1">21-0</strain>
        <strain evidence="2 4">Ug99</strain>
    </source>
</reference>
<evidence type="ECO:0000313" key="3">
    <source>
        <dbReference type="Proteomes" id="UP000324748"/>
    </source>
</evidence>